<feature type="compositionally biased region" description="Low complexity" evidence="9">
    <location>
        <begin position="56"/>
        <end position="118"/>
    </location>
</feature>
<dbReference type="GO" id="GO:0008017">
    <property type="term" value="F:microtubule binding"/>
    <property type="evidence" value="ECO:0007669"/>
    <property type="project" value="InterPro"/>
</dbReference>
<dbReference type="SMART" id="SM00129">
    <property type="entry name" value="KISc"/>
    <property type="match status" value="1"/>
</dbReference>
<evidence type="ECO:0000256" key="6">
    <source>
        <dbReference type="PROSITE-ProRule" id="PRU00283"/>
    </source>
</evidence>
<evidence type="ECO:0000256" key="9">
    <source>
        <dbReference type="SAM" id="MobiDB-lite"/>
    </source>
</evidence>
<feature type="coiled-coil region" evidence="8">
    <location>
        <begin position="191"/>
        <end position="261"/>
    </location>
</feature>
<dbReference type="InterPro" id="IPR027417">
    <property type="entry name" value="P-loop_NTPase"/>
</dbReference>
<keyword evidence="12" id="KW-1185">Reference proteome</keyword>
<dbReference type="EMBL" id="JADGJD010002004">
    <property type="protein sequence ID" value="KAJ3035816.1"/>
    <property type="molecule type" value="Genomic_DNA"/>
</dbReference>
<comment type="caution">
    <text evidence="11">The sequence shown here is derived from an EMBL/GenBank/DDBJ whole genome shotgun (WGS) entry which is preliminary data.</text>
</comment>
<evidence type="ECO:0000313" key="12">
    <source>
        <dbReference type="Proteomes" id="UP001212841"/>
    </source>
</evidence>
<feature type="domain" description="Kinesin motor" evidence="10">
    <location>
        <begin position="345"/>
        <end position="650"/>
    </location>
</feature>
<keyword evidence="2 7" id="KW-0493">Microtubule</keyword>
<feature type="coiled-coil region" evidence="8">
    <location>
        <begin position="290"/>
        <end position="345"/>
    </location>
</feature>
<evidence type="ECO:0000313" key="11">
    <source>
        <dbReference type="EMBL" id="KAJ3035816.1"/>
    </source>
</evidence>
<dbReference type="InterPro" id="IPR027640">
    <property type="entry name" value="Kinesin-like_fam"/>
</dbReference>
<keyword evidence="4 6" id="KW-0067">ATP-binding</keyword>
<dbReference type="Proteomes" id="UP001212841">
    <property type="component" value="Unassembled WGS sequence"/>
</dbReference>
<dbReference type="PANTHER" id="PTHR47972">
    <property type="entry name" value="KINESIN-LIKE PROTEIN KLP-3"/>
    <property type="match status" value="1"/>
</dbReference>
<feature type="compositionally biased region" description="Basic and acidic residues" evidence="9">
    <location>
        <begin position="124"/>
        <end position="136"/>
    </location>
</feature>
<dbReference type="InterPro" id="IPR001752">
    <property type="entry name" value="Kinesin_motor_dom"/>
</dbReference>
<dbReference type="InterPro" id="IPR036961">
    <property type="entry name" value="Kinesin_motor_dom_sf"/>
</dbReference>
<dbReference type="PANTHER" id="PTHR47972:SF45">
    <property type="entry name" value="PROTEIN CLARET SEGREGATIONAL"/>
    <property type="match status" value="1"/>
</dbReference>
<evidence type="ECO:0000256" key="7">
    <source>
        <dbReference type="RuleBase" id="RU000394"/>
    </source>
</evidence>
<dbReference type="PROSITE" id="PS00411">
    <property type="entry name" value="KINESIN_MOTOR_1"/>
    <property type="match status" value="1"/>
</dbReference>
<dbReference type="PROSITE" id="PS50067">
    <property type="entry name" value="KINESIN_MOTOR_2"/>
    <property type="match status" value="1"/>
</dbReference>
<feature type="non-terminal residue" evidence="11">
    <location>
        <position position="1"/>
    </location>
</feature>
<dbReference type="InterPro" id="IPR019821">
    <property type="entry name" value="Kinesin_motor_CS"/>
</dbReference>
<accession>A0AAD5S1X5</accession>
<protein>
    <recommendedName>
        <fullName evidence="7">Kinesin-like protein</fullName>
    </recommendedName>
</protein>
<reference evidence="11" key="1">
    <citation type="submission" date="2020-05" db="EMBL/GenBank/DDBJ databases">
        <title>Phylogenomic resolution of chytrid fungi.</title>
        <authorList>
            <person name="Stajich J.E."/>
            <person name="Amses K."/>
            <person name="Simmons R."/>
            <person name="Seto K."/>
            <person name="Myers J."/>
            <person name="Bonds A."/>
            <person name="Quandt C.A."/>
            <person name="Barry K."/>
            <person name="Liu P."/>
            <person name="Grigoriev I."/>
            <person name="Longcore J.E."/>
            <person name="James T.Y."/>
        </authorList>
    </citation>
    <scope>NUCLEOTIDE SEQUENCE</scope>
    <source>
        <strain evidence="11">JEL0318</strain>
    </source>
</reference>
<feature type="compositionally biased region" description="Basic and acidic residues" evidence="9">
    <location>
        <begin position="18"/>
        <end position="32"/>
    </location>
</feature>
<dbReference type="Gene3D" id="3.40.850.10">
    <property type="entry name" value="Kinesin motor domain"/>
    <property type="match status" value="1"/>
</dbReference>
<evidence type="ECO:0000256" key="4">
    <source>
        <dbReference type="ARBA" id="ARBA00022840"/>
    </source>
</evidence>
<dbReference type="GO" id="GO:0007018">
    <property type="term" value="P:microtubule-based movement"/>
    <property type="evidence" value="ECO:0007669"/>
    <property type="project" value="InterPro"/>
</dbReference>
<sequence length="650" mass="70887">MSQAAAVAEAKTQPAEETEFKVHTTGLKRKDAPAPSVTARNTRARLDTTSAPSKPTNTTTRTTTARGAATTRTATAAASRTTRSVTSKTTGARSGVGARTTAGAGAKSAVAARAGSPADNGGGDDSKPAKKKRPAWDVKGRLQDLEESHQQTETHLNDSKKQLTTMTDELHRSQATIDELIQFRRGLESTVQVKEKENHEISRELTDLRDQLRSAQSKHESELESIQSKHRIESNEMKATIDSLTREKDNLTLEVRLGKEENMTLRSTISNLSAERVGVESELRGVKSKLEQTEQTLTTREERIVSLEKQLQDAKNLVQELEVKVREEESIRRKLHNTIQELKGNIRVFCRVRPPLPAENEHGEGVLGHIQFKNGEEGAIELSQSVESASGSKAVTKSYPFQFDKVFTPQATQSLVFEEISQLVQSALDGYNVCIFAYGQTGSGKTYTMEGPPNALTSSDTAQLGMIPRTVQQIFETAEQLKAKGWKYEMEGQFLEIYNESIRDLLSEEKEAKAEWGGGKHGAGGDAGKKYEIRHLPGGKTVVEGAVVAPVTSPTTLHTLLTRATNHRSTAATLANDRSSRSHSIFSLRLSGTNSLTGESSFGVLNLIDLAGSERLKESGSARDGERLKETQAINKSLSALGDVIERLGE</sequence>
<keyword evidence="8" id="KW-0175">Coiled coil</keyword>
<keyword evidence="5 6" id="KW-0505">Motor protein</keyword>
<gene>
    <name evidence="11" type="primary">KAR3</name>
    <name evidence="11" type="ORF">HK097_004096</name>
</gene>
<feature type="region of interest" description="Disordered" evidence="9">
    <location>
        <begin position="1"/>
        <end position="136"/>
    </location>
</feature>
<organism evidence="11 12">
    <name type="scientific">Rhizophlyctis rosea</name>
    <dbReference type="NCBI Taxonomy" id="64517"/>
    <lineage>
        <taxon>Eukaryota</taxon>
        <taxon>Fungi</taxon>
        <taxon>Fungi incertae sedis</taxon>
        <taxon>Chytridiomycota</taxon>
        <taxon>Chytridiomycota incertae sedis</taxon>
        <taxon>Chytridiomycetes</taxon>
        <taxon>Rhizophlyctidales</taxon>
        <taxon>Rhizophlyctidaceae</taxon>
        <taxon>Rhizophlyctis</taxon>
    </lineage>
</organism>
<keyword evidence="3 6" id="KW-0547">Nucleotide-binding</keyword>
<evidence type="ECO:0000256" key="3">
    <source>
        <dbReference type="ARBA" id="ARBA00022741"/>
    </source>
</evidence>
<proteinExistence type="inferred from homology"/>
<name>A0AAD5S1X5_9FUNG</name>
<feature type="binding site" evidence="6">
    <location>
        <begin position="439"/>
        <end position="446"/>
    </location>
    <ligand>
        <name>ATP</name>
        <dbReference type="ChEBI" id="CHEBI:30616"/>
    </ligand>
</feature>
<dbReference type="PRINTS" id="PR00380">
    <property type="entry name" value="KINESINHEAVY"/>
</dbReference>
<dbReference type="GO" id="GO:0003777">
    <property type="term" value="F:microtubule motor activity"/>
    <property type="evidence" value="ECO:0007669"/>
    <property type="project" value="InterPro"/>
</dbReference>
<evidence type="ECO:0000256" key="5">
    <source>
        <dbReference type="ARBA" id="ARBA00023175"/>
    </source>
</evidence>
<dbReference type="SUPFAM" id="SSF52540">
    <property type="entry name" value="P-loop containing nucleoside triphosphate hydrolases"/>
    <property type="match status" value="1"/>
</dbReference>
<evidence type="ECO:0000256" key="1">
    <source>
        <dbReference type="ARBA" id="ARBA00010899"/>
    </source>
</evidence>
<evidence type="ECO:0000256" key="8">
    <source>
        <dbReference type="SAM" id="Coils"/>
    </source>
</evidence>
<dbReference type="Pfam" id="PF00225">
    <property type="entry name" value="Kinesin"/>
    <property type="match status" value="1"/>
</dbReference>
<dbReference type="GO" id="GO:0005524">
    <property type="term" value="F:ATP binding"/>
    <property type="evidence" value="ECO:0007669"/>
    <property type="project" value="UniProtKB-UniRule"/>
</dbReference>
<dbReference type="AlphaFoldDB" id="A0AAD5S1X5"/>
<evidence type="ECO:0000256" key="2">
    <source>
        <dbReference type="ARBA" id="ARBA00022701"/>
    </source>
</evidence>
<dbReference type="GO" id="GO:0005874">
    <property type="term" value="C:microtubule"/>
    <property type="evidence" value="ECO:0007669"/>
    <property type="project" value="UniProtKB-KW"/>
</dbReference>
<comment type="similarity">
    <text evidence="1">Belongs to the TRAFAC class myosin-kinesin ATPase superfamily. Kinesin family. KIN-14 subfamily.</text>
</comment>
<evidence type="ECO:0000259" key="10">
    <source>
        <dbReference type="PROSITE" id="PS50067"/>
    </source>
</evidence>